<proteinExistence type="predicted"/>
<evidence type="ECO:0000313" key="1">
    <source>
        <dbReference type="EMBL" id="KAG8479539.1"/>
    </source>
</evidence>
<organism evidence="1 2">
    <name type="scientific">Gossypium anomalum</name>
    <dbReference type="NCBI Taxonomy" id="47600"/>
    <lineage>
        <taxon>Eukaryota</taxon>
        <taxon>Viridiplantae</taxon>
        <taxon>Streptophyta</taxon>
        <taxon>Embryophyta</taxon>
        <taxon>Tracheophyta</taxon>
        <taxon>Spermatophyta</taxon>
        <taxon>Magnoliopsida</taxon>
        <taxon>eudicotyledons</taxon>
        <taxon>Gunneridae</taxon>
        <taxon>Pentapetalae</taxon>
        <taxon>rosids</taxon>
        <taxon>malvids</taxon>
        <taxon>Malvales</taxon>
        <taxon>Malvaceae</taxon>
        <taxon>Malvoideae</taxon>
        <taxon>Gossypium</taxon>
    </lineage>
</organism>
<dbReference type="OrthoDB" id="10481173at2759"/>
<sequence length="122" mass="13591">MDRPPSTRGLPVIFMLDHLLLEDDEVSQSLSLNIKSSQKTRKPFKNGGKGMPLFMDSACLCSKKSEYKQYLGLCISTLKDKDHFGCFLHVSGFSSENGLNNAAMMGYAFDPNKNYVFVVGLQ</sequence>
<name>A0A8J5Z0Q9_9ROSI</name>
<dbReference type="Proteomes" id="UP000701853">
    <property type="component" value="Chromosome 11"/>
</dbReference>
<evidence type="ECO:0000313" key="2">
    <source>
        <dbReference type="Proteomes" id="UP000701853"/>
    </source>
</evidence>
<keyword evidence="2" id="KW-1185">Reference proteome</keyword>
<dbReference type="EMBL" id="JAHUZN010000011">
    <property type="protein sequence ID" value="KAG8479539.1"/>
    <property type="molecule type" value="Genomic_DNA"/>
</dbReference>
<comment type="caution">
    <text evidence="1">The sequence shown here is derived from an EMBL/GenBank/DDBJ whole genome shotgun (WGS) entry which is preliminary data.</text>
</comment>
<reference evidence="1 2" key="1">
    <citation type="journal article" date="2021" name="bioRxiv">
        <title>The Gossypium anomalum genome as a resource for cotton improvement and evolutionary analysis of hybrid incompatibility.</title>
        <authorList>
            <person name="Grover C.E."/>
            <person name="Yuan D."/>
            <person name="Arick M.A."/>
            <person name="Miller E.R."/>
            <person name="Hu G."/>
            <person name="Peterson D.G."/>
            <person name="Wendel J.F."/>
            <person name="Udall J.A."/>
        </authorList>
    </citation>
    <scope>NUCLEOTIDE SEQUENCE [LARGE SCALE GENOMIC DNA]</scope>
    <source>
        <strain evidence="1">JFW-Udall</strain>
        <tissue evidence="1">Leaf</tissue>
    </source>
</reference>
<gene>
    <name evidence="1" type="ORF">CXB51_029190</name>
</gene>
<dbReference type="AlphaFoldDB" id="A0A8J5Z0Q9"/>
<protein>
    <submittedName>
        <fullName evidence="1">Uncharacterized protein</fullName>
    </submittedName>
</protein>
<accession>A0A8J5Z0Q9</accession>